<dbReference type="InterPro" id="IPR001360">
    <property type="entry name" value="Glyco_hydro_1"/>
</dbReference>
<keyword evidence="6" id="KW-1185">Reference proteome</keyword>
<protein>
    <submittedName>
        <fullName evidence="5">Uncharacterized protein</fullName>
    </submittedName>
</protein>
<gene>
    <name evidence="5" type="ORF">EJB05_35147</name>
</gene>
<dbReference type="Gramene" id="TVU19022">
    <property type="protein sequence ID" value="TVU19022"/>
    <property type="gene ID" value="EJB05_35147"/>
</dbReference>
<name>A0A5J9U5M7_9POAL</name>
<dbReference type="Pfam" id="PF00232">
    <property type="entry name" value="Glyco_hydro_1"/>
    <property type="match status" value="2"/>
</dbReference>
<evidence type="ECO:0000256" key="4">
    <source>
        <dbReference type="SAM" id="SignalP"/>
    </source>
</evidence>
<sequence length="372" mass="41331">MEKPFLLLLQWLLLASHSVTALRFTVDDFPDGFAFGAGTAAFQYEGAVAEDGKSQSIWDTFAHSARNPNERTSDIASDGYHKDDFATFADVCFREFGDRVKHWTTILEPNIIAQGSYDIGIMAPSRCSSPFGHNCTVGNSSVEPYLFLHHNLLAHSSAVRLYREKYQAAQKGVVGINLFSLAIYPLTGSPEDIKATERANDFLFGCLTFPFQGHDNASANKFLNCSILHPLLFGDYPESMKKAACPRLPSFSNYESKLVTGAFDFIGLNHYSSVYASSNPDVSKMAVRDQAADVGALFRDTRDGPTSIQYPAGRMIDPQGLEHVLRYLRGKYGNISIYIQENGCGQTDDSLMDEQRIDFLKKYMASILKSIR</sequence>
<proteinExistence type="inferred from homology"/>
<dbReference type="OrthoDB" id="65569at2759"/>
<dbReference type="Proteomes" id="UP000324897">
    <property type="component" value="Chromosome 7"/>
</dbReference>
<dbReference type="PRINTS" id="PR00131">
    <property type="entry name" value="GLHYDRLASE1"/>
</dbReference>
<dbReference type="EMBL" id="RWGY01000029">
    <property type="protein sequence ID" value="TVU19022.1"/>
    <property type="molecule type" value="Genomic_DNA"/>
</dbReference>
<evidence type="ECO:0000313" key="5">
    <source>
        <dbReference type="EMBL" id="TVU19022.1"/>
    </source>
</evidence>
<dbReference type="AlphaFoldDB" id="A0A5J9U5M7"/>
<keyword evidence="4" id="KW-0732">Signal</keyword>
<comment type="similarity">
    <text evidence="1 3">Belongs to the glycosyl hydrolase 1 family.</text>
</comment>
<reference evidence="5 6" key="1">
    <citation type="journal article" date="2019" name="Sci. Rep.">
        <title>A high-quality genome of Eragrostis curvula grass provides insights into Poaceae evolution and supports new strategies to enhance forage quality.</title>
        <authorList>
            <person name="Carballo J."/>
            <person name="Santos B.A.C.M."/>
            <person name="Zappacosta D."/>
            <person name="Garbus I."/>
            <person name="Selva J.P."/>
            <person name="Gallo C.A."/>
            <person name="Diaz A."/>
            <person name="Albertini E."/>
            <person name="Caccamo M."/>
            <person name="Echenique V."/>
        </authorList>
    </citation>
    <scope>NUCLEOTIDE SEQUENCE [LARGE SCALE GENOMIC DNA]</scope>
    <source>
        <strain evidence="6">cv. Victoria</strain>
        <tissue evidence="5">Leaf</tissue>
    </source>
</reference>
<dbReference type="InterPro" id="IPR033132">
    <property type="entry name" value="GH_1_N_CS"/>
</dbReference>
<dbReference type="SUPFAM" id="SSF51445">
    <property type="entry name" value="(Trans)glycosidases"/>
    <property type="match status" value="1"/>
</dbReference>
<dbReference type="GO" id="GO:0005975">
    <property type="term" value="P:carbohydrate metabolic process"/>
    <property type="evidence" value="ECO:0007669"/>
    <property type="project" value="InterPro"/>
</dbReference>
<dbReference type="PANTHER" id="PTHR10353:SF204">
    <property type="entry name" value="BETA-GLUCOSIDASE 20"/>
    <property type="match status" value="1"/>
</dbReference>
<feature type="signal peptide" evidence="4">
    <location>
        <begin position="1"/>
        <end position="21"/>
    </location>
</feature>
<organism evidence="5 6">
    <name type="scientific">Eragrostis curvula</name>
    <name type="common">weeping love grass</name>
    <dbReference type="NCBI Taxonomy" id="38414"/>
    <lineage>
        <taxon>Eukaryota</taxon>
        <taxon>Viridiplantae</taxon>
        <taxon>Streptophyta</taxon>
        <taxon>Embryophyta</taxon>
        <taxon>Tracheophyta</taxon>
        <taxon>Spermatophyta</taxon>
        <taxon>Magnoliopsida</taxon>
        <taxon>Liliopsida</taxon>
        <taxon>Poales</taxon>
        <taxon>Poaceae</taxon>
        <taxon>PACMAD clade</taxon>
        <taxon>Chloridoideae</taxon>
        <taxon>Eragrostideae</taxon>
        <taxon>Eragrostidinae</taxon>
        <taxon>Eragrostis</taxon>
    </lineage>
</organism>
<dbReference type="PROSITE" id="PS00653">
    <property type="entry name" value="GLYCOSYL_HYDROL_F1_2"/>
    <property type="match status" value="1"/>
</dbReference>
<accession>A0A5J9U5M7</accession>
<dbReference type="PANTHER" id="PTHR10353">
    <property type="entry name" value="GLYCOSYL HYDROLASE"/>
    <property type="match status" value="1"/>
</dbReference>
<feature type="chain" id="PRO_5023925076" evidence="4">
    <location>
        <begin position="22"/>
        <end position="372"/>
    </location>
</feature>
<comment type="caution">
    <text evidence="5">The sequence shown here is derived from an EMBL/GenBank/DDBJ whole genome shotgun (WGS) entry which is preliminary data.</text>
</comment>
<dbReference type="GO" id="GO:0008422">
    <property type="term" value="F:beta-glucosidase activity"/>
    <property type="evidence" value="ECO:0007669"/>
    <property type="project" value="TreeGrafter"/>
</dbReference>
<evidence type="ECO:0000256" key="3">
    <source>
        <dbReference type="RuleBase" id="RU003690"/>
    </source>
</evidence>
<evidence type="ECO:0000256" key="2">
    <source>
        <dbReference type="ARBA" id="ARBA00022801"/>
    </source>
</evidence>
<keyword evidence="2" id="KW-0378">Hydrolase</keyword>
<evidence type="ECO:0000313" key="6">
    <source>
        <dbReference type="Proteomes" id="UP000324897"/>
    </source>
</evidence>
<dbReference type="InterPro" id="IPR017853">
    <property type="entry name" value="GH"/>
</dbReference>
<dbReference type="Gene3D" id="3.20.20.80">
    <property type="entry name" value="Glycosidases"/>
    <property type="match status" value="2"/>
</dbReference>
<evidence type="ECO:0000256" key="1">
    <source>
        <dbReference type="ARBA" id="ARBA00010838"/>
    </source>
</evidence>